<dbReference type="InterPro" id="IPR036390">
    <property type="entry name" value="WH_DNA-bd_sf"/>
</dbReference>
<organism evidence="6 7">
    <name type="scientific">Artemisia annua</name>
    <name type="common">Sweet wormwood</name>
    <dbReference type="NCBI Taxonomy" id="35608"/>
    <lineage>
        <taxon>Eukaryota</taxon>
        <taxon>Viridiplantae</taxon>
        <taxon>Streptophyta</taxon>
        <taxon>Embryophyta</taxon>
        <taxon>Tracheophyta</taxon>
        <taxon>Spermatophyta</taxon>
        <taxon>Magnoliopsida</taxon>
        <taxon>eudicotyledons</taxon>
        <taxon>Gunneridae</taxon>
        <taxon>Pentapetalae</taxon>
        <taxon>asterids</taxon>
        <taxon>campanulids</taxon>
        <taxon>Asterales</taxon>
        <taxon>Asteraceae</taxon>
        <taxon>Asteroideae</taxon>
        <taxon>Anthemideae</taxon>
        <taxon>Artemisiinae</taxon>
        <taxon>Artemisia</taxon>
    </lineage>
</organism>
<evidence type="ECO:0000256" key="1">
    <source>
        <dbReference type="ARBA" id="ARBA00022614"/>
    </source>
</evidence>
<comment type="caution">
    <text evidence="6">The sequence shown here is derived from an EMBL/GenBank/DDBJ whole genome shotgun (WGS) entry which is preliminary data.</text>
</comment>
<dbReference type="SUPFAM" id="SSF46785">
    <property type="entry name" value="Winged helix' DNA-binding domain"/>
    <property type="match status" value="1"/>
</dbReference>
<dbReference type="Pfam" id="PF23598">
    <property type="entry name" value="LRR_14"/>
    <property type="match status" value="1"/>
</dbReference>
<accession>A0A2U1NQP4</accession>
<dbReference type="Pfam" id="PF00931">
    <property type="entry name" value="NB-ARC"/>
    <property type="match status" value="1"/>
</dbReference>
<dbReference type="PROSITE" id="PS50104">
    <property type="entry name" value="TIR"/>
    <property type="match status" value="2"/>
</dbReference>
<dbReference type="FunFam" id="3.40.50.10140:FF:000007">
    <property type="entry name" value="Disease resistance protein (TIR-NBS-LRR class)"/>
    <property type="match status" value="2"/>
</dbReference>
<name>A0A2U1NQP4_ARTAN</name>
<dbReference type="GO" id="GO:0006952">
    <property type="term" value="P:defense response"/>
    <property type="evidence" value="ECO:0007669"/>
    <property type="project" value="UniProtKB-KW"/>
</dbReference>
<dbReference type="GO" id="GO:0051707">
    <property type="term" value="P:response to other organism"/>
    <property type="evidence" value="ECO:0007669"/>
    <property type="project" value="UniProtKB-ARBA"/>
</dbReference>
<evidence type="ECO:0000313" key="6">
    <source>
        <dbReference type="EMBL" id="PWA75788.1"/>
    </source>
</evidence>
<dbReference type="PRINTS" id="PR00364">
    <property type="entry name" value="DISEASERSIST"/>
</dbReference>
<dbReference type="PANTHER" id="PTHR11017:SF544">
    <property type="entry name" value="ADP-RIBOSYL CYCLASE_CYCLIC ADP-RIBOSE HYDROLASE"/>
    <property type="match status" value="1"/>
</dbReference>
<dbReference type="InterPro" id="IPR044974">
    <property type="entry name" value="Disease_R_plants"/>
</dbReference>
<evidence type="ECO:0000256" key="3">
    <source>
        <dbReference type="ARBA" id="ARBA00022821"/>
    </source>
</evidence>
<dbReference type="Gene3D" id="3.80.10.10">
    <property type="entry name" value="Ribonuclease Inhibitor"/>
    <property type="match status" value="4"/>
</dbReference>
<dbReference type="Gene3D" id="1.10.8.430">
    <property type="entry name" value="Helical domain of apoptotic protease-activating factors"/>
    <property type="match status" value="1"/>
</dbReference>
<dbReference type="InterPro" id="IPR055414">
    <property type="entry name" value="LRR_R13L4/SHOC2-like"/>
</dbReference>
<dbReference type="Pfam" id="PF23282">
    <property type="entry name" value="WHD_ROQ1"/>
    <property type="match status" value="1"/>
</dbReference>
<dbReference type="SUPFAM" id="SSF52200">
    <property type="entry name" value="Toll/Interleukin receptor TIR domain"/>
    <property type="match status" value="2"/>
</dbReference>
<dbReference type="Pfam" id="PF01582">
    <property type="entry name" value="TIR"/>
    <property type="match status" value="2"/>
</dbReference>
<dbReference type="SUPFAM" id="SSF52540">
    <property type="entry name" value="P-loop containing nucleoside triphosphate hydrolases"/>
    <property type="match status" value="1"/>
</dbReference>
<dbReference type="InterPro" id="IPR027417">
    <property type="entry name" value="P-loop_NTPase"/>
</dbReference>
<evidence type="ECO:0000256" key="4">
    <source>
        <dbReference type="ARBA" id="ARBA00023027"/>
    </source>
</evidence>
<dbReference type="GO" id="GO:0007165">
    <property type="term" value="P:signal transduction"/>
    <property type="evidence" value="ECO:0007669"/>
    <property type="project" value="InterPro"/>
</dbReference>
<evidence type="ECO:0000256" key="2">
    <source>
        <dbReference type="ARBA" id="ARBA00022737"/>
    </source>
</evidence>
<dbReference type="SUPFAM" id="SSF52058">
    <property type="entry name" value="L domain-like"/>
    <property type="match status" value="3"/>
</dbReference>
<feature type="domain" description="TIR" evidence="5">
    <location>
        <begin position="16"/>
        <end position="180"/>
    </location>
</feature>
<dbReference type="OrthoDB" id="2018313at2759"/>
<dbReference type="InterPro" id="IPR058192">
    <property type="entry name" value="WHD_ROQ1-like"/>
</dbReference>
<protein>
    <submittedName>
        <fullName evidence="6">Toll/interleukin-1 receptor (TIR) domain-containing protein</fullName>
    </submittedName>
</protein>
<keyword evidence="2" id="KW-0677">Repeat</keyword>
<dbReference type="EMBL" id="PKPP01002356">
    <property type="protein sequence ID" value="PWA75788.1"/>
    <property type="molecule type" value="Genomic_DNA"/>
</dbReference>
<dbReference type="GO" id="GO:0043531">
    <property type="term" value="F:ADP binding"/>
    <property type="evidence" value="ECO:0007669"/>
    <property type="project" value="InterPro"/>
</dbReference>
<dbReference type="Proteomes" id="UP000245207">
    <property type="component" value="Unassembled WGS sequence"/>
</dbReference>
<dbReference type="InterPro" id="IPR035897">
    <property type="entry name" value="Toll_tir_struct_dom_sf"/>
</dbReference>
<keyword evidence="3" id="KW-0611">Plant defense</keyword>
<dbReference type="InterPro" id="IPR000157">
    <property type="entry name" value="TIR_dom"/>
</dbReference>
<keyword evidence="4" id="KW-0520">NAD</keyword>
<dbReference type="Gene3D" id="3.40.50.10140">
    <property type="entry name" value="Toll/interleukin-1 receptor homology (TIR) domain"/>
    <property type="match status" value="2"/>
</dbReference>
<keyword evidence="6" id="KW-0675">Receptor</keyword>
<reference evidence="6 7" key="1">
    <citation type="journal article" date="2018" name="Mol. Plant">
        <title>The genome of Artemisia annua provides insight into the evolution of Asteraceae family and artemisinin biosynthesis.</title>
        <authorList>
            <person name="Shen Q."/>
            <person name="Zhang L."/>
            <person name="Liao Z."/>
            <person name="Wang S."/>
            <person name="Yan T."/>
            <person name="Shi P."/>
            <person name="Liu M."/>
            <person name="Fu X."/>
            <person name="Pan Q."/>
            <person name="Wang Y."/>
            <person name="Lv Z."/>
            <person name="Lu X."/>
            <person name="Zhang F."/>
            <person name="Jiang W."/>
            <person name="Ma Y."/>
            <person name="Chen M."/>
            <person name="Hao X."/>
            <person name="Li L."/>
            <person name="Tang Y."/>
            <person name="Lv G."/>
            <person name="Zhou Y."/>
            <person name="Sun X."/>
            <person name="Brodelius P.E."/>
            <person name="Rose J.K.C."/>
            <person name="Tang K."/>
        </authorList>
    </citation>
    <scope>NUCLEOTIDE SEQUENCE [LARGE SCALE GENOMIC DNA]</scope>
    <source>
        <strain evidence="7">cv. Huhao1</strain>
        <tissue evidence="6">Leaf</tissue>
    </source>
</reference>
<sequence length="1460" mass="166772">MSTDRWIIDSNGQQLLKYDVFLSFRGEDTRKSFVDHLYHALHQKGVETYKDDTKIRKGKTISHELIQAIEDSKFYIIVFSKNYASSSWCLEELVKIMECQKMTDQHTAYHVFFDVEPTEVRNQNGAVEAAFSKYEKNESAGKWREALRNAADLAGWELKNILDGGEDTRKSFVDHLYHALHQKGVETYKDDTKIRKGKTISHELIQAIEDSKFYIIVFSKNYASSSWCLEELVKIMECQKMTDQHTAYHVFFDVEPTEVRNQNGAVEAAFSKYEKNESAGKWREALRNAADLAGWELKNILDGHEAKLIQKIVEEISLELRFINSGVDENLIGMKTRIDDVVSSLELGFDDVRMIGIKGMGGAGKTTLARAVYDHISFQFEGCSFVENVREESKPSMSGLKLLQKQVLSDVLSDQGISVSGVLEGKSMLKKKMCGKKVLIVLDDVDKIEQLVALAGDRSWFKPGSRIIITTRDAQVLIGHKVNLIRDVHLLMDKEAMCLFSRHAFGREIPNEGYKELSEQVVSYAAGLPLTIRVLGSFLCGKDDLDWKDALERLETIPLNETMKVLELSYIGLEEDYKEIFLDVACILKGWRKENAIRALESCGFRARNGLRVLELKSLITTSEVGHLWMHDHIEEMGKNIVRRLSPNEPKRHSRLWINEEIVDILANDSGTQATKCITLNAYGLNFEILMNGLTNMKELRFLYVDAEYVREDKVSKWNFDEVSLHLPNALRFLSWENYPFSSLPKTFQAKDLVGLEMQHSNIVQLLKDGEEKVFLKLRFLKFRDSYIRTLDLGLAPNLEMLHLKNCYNLVKIKLITHNLKELHLESCDNLEELHMPAESPKLRSLKLFVSKLTTLDLGIIPNLETLSLYQCTDMVELQIPAECSKLLRLELNYLMLTTLRFRITPNLETLRLNNCTHMVELQIPAECSKLVNLEFDNLVLTTLRLGITPNLKTLRLNNCTDMVALQIPAECPKLVNLDLSNLKLRTLHLGITPNLETLRLRDCTDMVELHMPSECPKLVDLDLSNLKLRTLHLGITPNLETLRLNSCTDMVELQIPAECPKLVNLDLDNLKLRTLHLGNTSNLETLRLNNCTDMVELQILAECPKLVNLDLINLKLRTFHLGITPNLETLSVSQCTDMVKLRMPTECPKLVTLDLNNVMVRTLDLGPTPSLERLNLEYCCDLEEINAPAECLKKLRHLDISHCGRFDSFVFEDTWPKLVSLFELHLIAVKTGACDPSNTWPEFQFTCYYIDDSASSFENLERLVSLGFGARINVDFLSDIMCGLQCLRMLTLEGGIPEVPKNLDGLDCLEELSLRSTDIKTLPDSICMLKHLKSLKLESCLLLEKLPVDIGRLECLERLVLFDCTLLQDIPNSICEMKRLEHLELSYCIRVEKLPEEFGRLKCLKDLNIQGTWISHLPYSIFGLKGLRVVGDRWSLEACGLTRKARRTSYEDDETFCYI</sequence>
<keyword evidence="1" id="KW-0433">Leucine-rich repeat</keyword>
<feature type="domain" description="TIR" evidence="5">
    <location>
        <begin position="176"/>
        <end position="320"/>
    </location>
</feature>
<dbReference type="Gene3D" id="3.40.50.300">
    <property type="entry name" value="P-loop containing nucleotide triphosphate hydrolases"/>
    <property type="match status" value="1"/>
</dbReference>
<evidence type="ECO:0000259" key="5">
    <source>
        <dbReference type="PROSITE" id="PS50104"/>
    </source>
</evidence>
<dbReference type="SMART" id="SM00255">
    <property type="entry name" value="TIR"/>
    <property type="match status" value="2"/>
</dbReference>
<dbReference type="InterPro" id="IPR042197">
    <property type="entry name" value="Apaf_helical"/>
</dbReference>
<evidence type="ECO:0000313" key="7">
    <source>
        <dbReference type="Proteomes" id="UP000245207"/>
    </source>
</evidence>
<proteinExistence type="predicted"/>
<dbReference type="InterPro" id="IPR032675">
    <property type="entry name" value="LRR_dom_sf"/>
</dbReference>
<gene>
    <name evidence="6" type="ORF">CTI12_AA239850</name>
</gene>
<dbReference type="PANTHER" id="PTHR11017">
    <property type="entry name" value="LEUCINE-RICH REPEAT-CONTAINING PROTEIN"/>
    <property type="match status" value="1"/>
</dbReference>
<keyword evidence="7" id="KW-1185">Reference proteome</keyword>
<dbReference type="InterPro" id="IPR002182">
    <property type="entry name" value="NB-ARC"/>
</dbReference>